<organism evidence="2 3">
    <name type="scientific">Candidatus Ornithobacterium hominis</name>
    <dbReference type="NCBI Taxonomy" id="2497989"/>
    <lineage>
        <taxon>Bacteria</taxon>
        <taxon>Pseudomonadati</taxon>
        <taxon>Bacteroidota</taxon>
        <taxon>Flavobacteriia</taxon>
        <taxon>Flavobacteriales</taxon>
        <taxon>Weeksellaceae</taxon>
        <taxon>Ornithobacterium</taxon>
    </lineage>
</organism>
<dbReference type="Pfam" id="PF05713">
    <property type="entry name" value="MobC"/>
    <property type="match status" value="1"/>
</dbReference>
<keyword evidence="3" id="KW-1185">Reference proteome</keyword>
<name>A0A383U3Z7_9FLAO</name>
<accession>A0A383U3Z7</accession>
<protein>
    <recommendedName>
        <fullName evidence="1">Bacterial mobilisation domain-containing protein</fullName>
    </recommendedName>
</protein>
<dbReference type="Proteomes" id="UP000262142">
    <property type="component" value="Unassembled WGS sequence"/>
</dbReference>
<reference evidence="2 3" key="1">
    <citation type="submission" date="2018-09" db="EMBL/GenBank/DDBJ databases">
        <authorList>
            <consortium name="Pathogen Informatics"/>
        </authorList>
    </citation>
    <scope>NUCLEOTIDE SEQUENCE [LARGE SCALE GENOMIC DNA]</scope>
    <source>
        <strain evidence="2 3">OH-22767</strain>
    </source>
</reference>
<evidence type="ECO:0000313" key="3">
    <source>
        <dbReference type="Proteomes" id="UP000262142"/>
    </source>
</evidence>
<dbReference type="InterPro" id="IPR008687">
    <property type="entry name" value="MobC"/>
</dbReference>
<gene>
    <name evidence="2" type="ORF">SAMEA104719789_01657</name>
</gene>
<feature type="domain" description="Bacterial mobilisation" evidence="1">
    <location>
        <begin position="65"/>
        <end position="96"/>
    </location>
</feature>
<sequence length="116" mass="13802">MKNTRVAVRLTEEDKQRWVKMCEKRGISLTDLVISSVEGKMMKDEKLGLMKFIELQDNYFLKVQNNINQFAKYANTRQKVGEADVREFNKLLKQVQILKEKQNRMFEEIFNLLAKQ</sequence>
<evidence type="ECO:0000259" key="1">
    <source>
        <dbReference type="Pfam" id="PF05713"/>
    </source>
</evidence>
<evidence type="ECO:0000313" key="2">
    <source>
        <dbReference type="EMBL" id="SZD74198.1"/>
    </source>
</evidence>
<proteinExistence type="predicted"/>
<dbReference type="AlphaFoldDB" id="A0A383U3Z7"/>
<dbReference type="EMBL" id="UNSC01000008">
    <property type="protein sequence ID" value="SZD74198.1"/>
    <property type="molecule type" value="Genomic_DNA"/>
</dbReference>